<keyword evidence="4" id="KW-1185">Reference proteome</keyword>
<reference evidence="3 4" key="1">
    <citation type="submission" date="2023-01" db="EMBL/GenBank/DDBJ databases">
        <title>Novel species of the genus Asticcacaulis isolated from rivers.</title>
        <authorList>
            <person name="Lu H."/>
        </authorList>
    </citation>
    <scope>NUCLEOTIDE SEQUENCE [LARGE SCALE GENOMIC DNA]</scope>
    <source>
        <strain evidence="3 4">BYS171W</strain>
    </source>
</reference>
<dbReference type="RefSeq" id="WP_272749662.1">
    <property type="nucleotide sequence ID" value="NZ_JAQQKX010000022.1"/>
</dbReference>
<dbReference type="Pfam" id="PF13629">
    <property type="entry name" value="T2SS-T3SS_pil_N"/>
    <property type="match status" value="1"/>
</dbReference>
<organism evidence="3 4">
    <name type="scientific">Asticcacaulis aquaticus</name>
    <dbReference type="NCBI Taxonomy" id="2984212"/>
    <lineage>
        <taxon>Bacteria</taxon>
        <taxon>Pseudomonadati</taxon>
        <taxon>Pseudomonadota</taxon>
        <taxon>Alphaproteobacteria</taxon>
        <taxon>Caulobacterales</taxon>
        <taxon>Caulobacteraceae</taxon>
        <taxon>Asticcacaulis</taxon>
    </lineage>
</organism>
<dbReference type="EMBL" id="JAQQKX010000022">
    <property type="protein sequence ID" value="MDC7685156.1"/>
    <property type="molecule type" value="Genomic_DNA"/>
</dbReference>
<dbReference type="InterPro" id="IPR032789">
    <property type="entry name" value="T2SS-T3SS_pil_N"/>
</dbReference>
<name>A0ABT5HYJ9_9CAUL</name>
<feature type="signal peptide" evidence="1">
    <location>
        <begin position="1"/>
        <end position="23"/>
    </location>
</feature>
<evidence type="ECO:0000313" key="3">
    <source>
        <dbReference type="EMBL" id="MDC7685156.1"/>
    </source>
</evidence>
<evidence type="ECO:0000256" key="1">
    <source>
        <dbReference type="SAM" id="SignalP"/>
    </source>
</evidence>
<keyword evidence="1" id="KW-0732">Signal</keyword>
<comment type="caution">
    <text evidence="3">The sequence shown here is derived from an EMBL/GenBank/DDBJ whole genome shotgun (WGS) entry which is preliminary data.</text>
</comment>
<feature type="domain" description="Pilus formation protein N-terminal" evidence="2">
    <location>
        <begin position="25"/>
        <end position="93"/>
    </location>
</feature>
<evidence type="ECO:0000259" key="2">
    <source>
        <dbReference type="Pfam" id="PF13629"/>
    </source>
</evidence>
<sequence length="142" mass="14278">MKTTKILVPLIGAVMMMAGAAQAGQKLIVEKDHTARVNLSAAAGSVIVGNPAIADVSVVDSRTIYIVGRGFGRSSVTVTDAAGRTIWDGEVTVGSPATGGVTIYKGLKPTNMVCSRVCVEQGEAAPGTSSEAVVQPAPAPAG</sequence>
<evidence type="ECO:0000313" key="4">
    <source>
        <dbReference type="Proteomes" id="UP001214854"/>
    </source>
</evidence>
<gene>
    <name evidence="3" type="ORF">PQU92_17875</name>
</gene>
<protein>
    <submittedName>
        <fullName evidence="3">Pilus assembly protein N-terminal domain-containing protein</fullName>
    </submittedName>
</protein>
<dbReference type="Proteomes" id="UP001214854">
    <property type="component" value="Unassembled WGS sequence"/>
</dbReference>
<accession>A0ABT5HYJ9</accession>
<proteinExistence type="predicted"/>
<feature type="chain" id="PRO_5045722072" evidence="1">
    <location>
        <begin position="24"/>
        <end position="142"/>
    </location>
</feature>